<evidence type="ECO:0000259" key="8">
    <source>
        <dbReference type="PROSITE" id="PS50109"/>
    </source>
</evidence>
<keyword evidence="3" id="KW-0597">Phosphoprotein</keyword>
<dbReference type="PANTHER" id="PTHR42878:SF15">
    <property type="entry name" value="BACTERIOPHYTOCHROME"/>
    <property type="match status" value="1"/>
</dbReference>
<dbReference type="PANTHER" id="PTHR42878">
    <property type="entry name" value="TWO-COMPONENT HISTIDINE KINASE"/>
    <property type="match status" value="1"/>
</dbReference>
<evidence type="ECO:0000259" key="10">
    <source>
        <dbReference type="PROSITE" id="PS50113"/>
    </source>
</evidence>
<evidence type="ECO:0000256" key="3">
    <source>
        <dbReference type="ARBA" id="ARBA00022553"/>
    </source>
</evidence>
<dbReference type="CDD" id="cd00130">
    <property type="entry name" value="PAS"/>
    <property type="match status" value="1"/>
</dbReference>
<comment type="caution">
    <text evidence="11">The sequence shown here is derived from an EMBL/GenBank/DDBJ whole genome shotgun (WGS) entry which is preliminary data.</text>
</comment>
<dbReference type="SMART" id="SM00387">
    <property type="entry name" value="HATPase_c"/>
    <property type="match status" value="1"/>
</dbReference>
<feature type="domain" description="PAC" evidence="10">
    <location>
        <begin position="473"/>
        <end position="524"/>
    </location>
</feature>
<dbReference type="Gene3D" id="3.30.565.10">
    <property type="entry name" value="Histidine kinase-like ATPase, C-terminal domain"/>
    <property type="match status" value="1"/>
</dbReference>
<dbReference type="SMART" id="SM00388">
    <property type="entry name" value="HisKA"/>
    <property type="match status" value="1"/>
</dbReference>
<dbReference type="Gene3D" id="3.30.450.20">
    <property type="entry name" value="PAS domain"/>
    <property type="match status" value="2"/>
</dbReference>
<dbReference type="EMBL" id="PYVU01000126">
    <property type="protein sequence ID" value="PTB94601.1"/>
    <property type="molecule type" value="Genomic_DNA"/>
</dbReference>
<feature type="coiled-coil region" evidence="7">
    <location>
        <begin position="170"/>
        <end position="197"/>
    </location>
</feature>
<dbReference type="Pfam" id="PF13426">
    <property type="entry name" value="PAS_9"/>
    <property type="match status" value="1"/>
</dbReference>
<proteinExistence type="predicted"/>
<keyword evidence="5" id="KW-0418">Kinase</keyword>
<dbReference type="SUPFAM" id="SSF55785">
    <property type="entry name" value="PYP-like sensor domain (PAS domain)"/>
    <property type="match status" value="1"/>
</dbReference>
<dbReference type="GO" id="GO:0000156">
    <property type="term" value="F:phosphorelay response regulator activity"/>
    <property type="evidence" value="ECO:0007669"/>
    <property type="project" value="TreeGrafter"/>
</dbReference>
<evidence type="ECO:0000256" key="1">
    <source>
        <dbReference type="ARBA" id="ARBA00000085"/>
    </source>
</evidence>
<dbReference type="CDD" id="cd00075">
    <property type="entry name" value="HATPase"/>
    <property type="match status" value="1"/>
</dbReference>
<dbReference type="Pfam" id="PF00512">
    <property type="entry name" value="HisKA"/>
    <property type="match status" value="1"/>
</dbReference>
<evidence type="ECO:0000313" key="11">
    <source>
        <dbReference type="EMBL" id="PTB94601.1"/>
    </source>
</evidence>
<evidence type="ECO:0000256" key="6">
    <source>
        <dbReference type="ARBA" id="ARBA00023136"/>
    </source>
</evidence>
<organism evidence="11 12">
    <name type="scientific">Marivirga lumbricoides</name>
    <dbReference type="NCBI Taxonomy" id="1046115"/>
    <lineage>
        <taxon>Bacteria</taxon>
        <taxon>Pseudomonadati</taxon>
        <taxon>Bacteroidota</taxon>
        <taxon>Cytophagia</taxon>
        <taxon>Cytophagales</taxon>
        <taxon>Marivirgaceae</taxon>
        <taxon>Marivirga</taxon>
    </lineage>
</organism>
<protein>
    <recommendedName>
        <fullName evidence="2">histidine kinase</fullName>
        <ecNumber evidence="2">2.7.13.3</ecNumber>
    </recommendedName>
</protein>
<evidence type="ECO:0000256" key="4">
    <source>
        <dbReference type="ARBA" id="ARBA00022679"/>
    </source>
</evidence>
<dbReference type="InterPro" id="IPR003661">
    <property type="entry name" value="HisK_dim/P_dom"/>
</dbReference>
<dbReference type="Gene3D" id="1.10.287.130">
    <property type="match status" value="1"/>
</dbReference>
<dbReference type="InterPro" id="IPR004358">
    <property type="entry name" value="Sig_transdc_His_kin-like_C"/>
</dbReference>
<feature type="domain" description="Histidine kinase" evidence="8">
    <location>
        <begin position="542"/>
        <end position="754"/>
    </location>
</feature>
<evidence type="ECO:0000259" key="9">
    <source>
        <dbReference type="PROSITE" id="PS50112"/>
    </source>
</evidence>
<dbReference type="InterPro" id="IPR050351">
    <property type="entry name" value="BphY/WalK/GraS-like"/>
</dbReference>
<dbReference type="GO" id="GO:0016020">
    <property type="term" value="C:membrane"/>
    <property type="evidence" value="ECO:0007669"/>
    <property type="project" value="UniProtKB-SubCell"/>
</dbReference>
<name>A0A2T4DLA4_9BACT</name>
<dbReference type="InterPro" id="IPR003594">
    <property type="entry name" value="HATPase_dom"/>
</dbReference>
<dbReference type="InterPro" id="IPR035965">
    <property type="entry name" value="PAS-like_dom_sf"/>
</dbReference>
<evidence type="ECO:0000256" key="7">
    <source>
        <dbReference type="SAM" id="Coils"/>
    </source>
</evidence>
<dbReference type="SMART" id="SM00091">
    <property type="entry name" value="PAS"/>
    <property type="match status" value="2"/>
</dbReference>
<dbReference type="InterPro" id="IPR036097">
    <property type="entry name" value="HisK_dim/P_sf"/>
</dbReference>
<dbReference type="CDD" id="cd00082">
    <property type="entry name" value="HisKA"/>
    <property type="match status" value="1"/>
</dbReference>
<dbReference type="GO" id="GO:0007234">
    <property type="term" value="P:osmosensory signaling via phosphorelay pathway"/>
    <property type="evidence" value="ECO:0007669"/>
    <property type="project" value="TreeGrafter"/>
</dbReference>
<dbReference type="GO" id="GO:0000155">
    <property type="term" value="F:phosphorelay sensor kinase activity"/>
    <property type="evidence" value="ECO:0007669"/>
    <property type="project" value="InterPro"/>
</dbReference>
<keyword evidence="7" id="KW-0175">Coiled coil</keyword>
<dbReference type="InterPro" id="IPR005467">
    <property type="entry name" value="His_kinase_dom"/>
</dbReference>
<dbReference type="SUPFAM" id="SSF47384">
    <property type="entry name" value="Homodimeric domain of signal transducing histidine kinase"/>
    <property type="match status" value="1"/>
</dbReference>
<dbReference type="Pfam" id="PF02518">
    <property type="entry name" value="HATPase_c"/>
    <property type="match status" value="1"/>
</dbReference>
<evidence type="ECO:0000313" key="12">
    <source>
        <dbReference type="Proteomes" id="UP000240608"/>
    </source>
</evidence>
<reference evidence="11 12" key="1">
    <citation type="submission" date="2018-03" db="EMBL/GenBank/DDBJ databases">
        <title>Cross-interface Injection: A General Nanoliter Liquid Handling Method Applied to Single Cells Genome Amplification Automated Nanoliter Liquid Handling Applied to Single Cell Multiple Displacement Amplification.</title>
        <authorList>
            <person name="Yun J."/>
            <person name="Xu P."/>
            <person name="Xu J."/>
            <person name="Dai X."/>
            <person name="Wang Y."/>
            <person name="Zheng X."/>
            <person name="Cao C."/>
            <person name="Yi Q."/>
            <person name="Zhu Y."/>
            <person name="Wang L."/>
            <person name="Dong Z."/>
            <person name="Huang Y."/>
            <person name="Huang L."/>
            <person name="Du W."/>
        </authorList>
    </citation>
    <scope>NUCLEOTIDE SEQUENCE [LARGE SCALE GENOMIC DNA]</scope>
    <source>
        <strain evidence="11 12">Z-D1-2</strain>
    </source>
</reference>
<accession>A0A2T4DLA4</accession>
<evidence type="ECO:0000256" key="2">
    <source>
        <dbReference type="ARBA" id="ARBA00012438"/>
    </source>
</evidence>
<keyword evidence="6" id="KW-0472">Membrane</keyword>
<feature type="domain" description="PAS" evidence="9">
    <location>
        <begin position="400"/>
        <end position="441"/>
    </location>
</feature>
<dbReference type="PRINTS" id="PR00344">
    <property type="entry name" value="BCTRLSENSOR"/>
</dbReference>
<dbReference type="SUPFAM" id="SSF55874">
    <property type="entry name" value="ATPase domain of HSP90 chaperone/DNA topoisomerase II/histidine kinase"/>
    <property type="match status" value="1"/>
</dbReference>
<evidence type="ECO:0000256" key="5">
    <source>
        <dbReference type="ARBA" id="ARBA00022777"/>
    </source>
</evidence>
<keyword evidence="4" id="KW-0808">Transferase</keyword>
<dbReference type="Proteomes" id="UP000240608">
    <property type="component" value="Unassembled WGS sequence"/>
</dbReference>
<dbReference type="GO" id="GO:0030295">
    <property type="term" value="F:protein kinase activator activity"/>
    <property type="evidence" value="ECO:0007669"/>
    <property type="project" value="TreeGrafter"/>
</dbReference>
<dbReference type="NCBIfam" id="TIGR00229">
    <property type="entry name" value="sensory_box"/>
    <property type="match status" value="1"/>
</dbReference>
<dbReference type="InterPro" id="IPR036890">
    <property type="entry name" value="HATPase_C_sf"/>
</dbReference>
<dbReference type="PROSITE" id="PS50113">
    <property type="entry name" value="PAC"/>
    <property type="match status" value="1"/>
</dbReference>
<dbReference type="PROSITE" id="PS50112">
    <property type="entry name" value="PAS"/>
    <property type="match status" value="1"/>
</dbReference>
<sequence length="765" mass="87763">MHSLGSDKFIQLTSYLLAGKYNYRLLDEHNITHFKDYCCYFVLVEERILYVFSAGEADRDKSIAFFQKLLNAYQFKGSKSEKLTLIVDATGLNNMPFSARKKETFLMPEFINKWKNILYINDGIAKVIFDMFDLQKPTYLKGIQKVRCMEEALDCALNNSSKKKTTVDTMKLQSLNKQELIQMVQQLQEENIQQKKAVESQIGKVFEVISQLSWENINSVKLNEVEKDDPFASVYGILNTTIRDYSKMKDQLLALKKDFKNRLSAKVGQTFHQEASLRAIFDSLDSVVWYVDANFNLVAFNKNFTRHVKSIFGLVPEVGMNILEQPQIANRFEGIKERVGIALSGKESVYIDQYKEGEEVVKVVSSKILPVVIGNEVIGAACLTTDITESYFNKEKIERSEKILASVNKNISEALYRSTAEKGLIYVNEAFVTMFGYNSKEELYNNSSLPSLYADAKDRKRLGERLIREKQYTNVEVLFKRKNGETFTGLLSSMLTVGEDGINYFDGAIRDVTAIKIAQERMKEQNEELTKLNSELDSFVYSASHDLKAPLSSVKGLIYLAKLEKDKEKTDEYLHLIEKSVTKLDEFIEDIINLSRNSRLEVSKELIEFAGIVEDTLDNFKYLPNFERIRYVLEIDQQCEFYSDKRRVMIIFSNIISNAIRYYNPKASNPYLKVEVKNTENEAVICISDNGIGIDKRYQKRIFEMFFRATDSSKGSGIGLYIVKETIDKLNGQIKVKSVEGEGSEFKIILPNQRKEQALELPEIA</sequence>
<comment type="catalytic activity">
    <reaction evidence="1">
        <text>ATP + protein L-histidine = ADP + protein N-phospho-L-histidine.</text>
        <dbReference type="EC" id="2.7.13.3"/>
    </reaction>
</comment>
<dbReference type="AlphaFoldDB" id="A0A2T4DLA4"/>
<dbReference type="PROSITE" id="PS50109">
    <property type="entry name" value="HIS_KIN"/>
    <property type="match status" value="1"/>
</dbReference>
<dbReference type="InterPro" id="IPR000014">
    <property type="entry name" value="PAS"/>
</dbReference>
<gene>
    <name evidence="11" type="ORF">C9994_11985</name>
</gene>
<dbReference type="InterPro" id="IPR000700">
    <property type="entry name" value="PAS-assoc_C"/>
</dbReference>
<dbReference type="EC" id="2.7.13.3" evidence="2"/>